<dbReference type="RefSeq" id="WP_070065143.1">
    <property type="nucleotide sequence ID" value="NZ_MJMG01000007.1"/>
</dbReference>
<proteinExistence type="predicted"/>
<keyword evidence="1" id="KW-0812">Transmembrane</keyword>
<evidence type="ECO:0000313" key="2">
    <source>
        <dbReference type="EMBL" id="OEY86664.1"/>
    </source>
</evidence>
<keyword evidence="1" id="KW-1133">Transmembrane helix</keyword>
<dbReference type="EMBL" id="MJMG01000007">
    <property type="protein sequence ID" value="OEY86664.1"/>
    <property type="molecule type" value="Genomic_DNA"/>
</dbReference>
<evidence type="ECO:0000313" key="3">
    <source>
        <dbReference type="Proteomes" id="UP000175679"/>
    </source>
</evidence>
<reference evidence="2 3" key="1">
    <citation type="submission" date="2016-09" db="EMBL/GenBank/DDBJ databases">
        <title>Genomic evidence for plant-parasitic nematodes as the earliest Wolbachia hosts.</title>
        <authorList>
            <person name="Brown A.M."/>
            <person name="Wasala S.K."/>
            <person name="Howe D.K."/>
            <person name="Peetz A.B."/>
            <person name="Zasada I.A."/>
            <person name="Denver D.R."/>
        </authorList>
    </citation>
    <scope>NUCLEOTIDE SEQUENCE [LARGE SCALE GENOMIC DNA]</scope>
    <source>
        <strain evidence="3">wPpe</strain>
    </source>
</reference>
<organism evidence="2 3">
    <name type="scientific">Wolbachia pipientis</name>
    <dbReference type="NCBI Taxonomy" id="955"/>
    <lineage>
        <taxon>Bacteria</taxon>
        <taxon>Pseudomonadati</taxon>
        <taxon>Pseudomonadota</taxon>
        <taxon>Alphaproteobacteria</taxon>
        <taxon>Rickettsiales</taxon>
        <taxon>Anaplasmataceae</taxon>
        <taxon>Wolbachieae</taxon>
        <taxon>Wolbachia</taxon>
    </lineage>
</organism>
<comment type="caution">
    <text evidence="2">The sequence shown here is derived from an EMBL/GenBank/DDBJ whole genome shotgun (WGS) entry which is preliminary data.</text>
</comment>
<gene>
    <name evidence="2" type="ORF">BIY23_03120</name>
</gene>
<evidence type="ECO:0000256" key="1">
    <source>
        <dbReference type="SAM" id="Phobius"/>
    </source>
</evidence>
<keyword evidence="1" id="KW-0472">Membrane</keyword>
<accession>A0A1E7QKC1</accession>
<feature type="transmembrane region" description="Helical" evidence="1">
    <location>
        <begin position="74"/>
        <end position="95"/>
    </location>
</feature>
<feature type="transmembrane region" description="Helical" evidence="1">
    <location>
        <begin position="21"/>
        <end position="40"/>
    </location>
</feature>
<keyword evidence="3" id="KW-1185">Reference proteome</keyword>
<dbReference type="AlphaFoldDB" id="A0A1E7QKC1"/>
<sequence length="170" mass="18905">MGIKKKIQDTYNDTYDLVGKHKIMASLACVAVVGLMYVAAYKNFPSFRVRIDNALTMGSKTLSSIYTSAASNPYTAAVIYLGIIAAIASAVYFYYRPHKQILDRVKEQIFAHDNNGNIIYNDDGKLNVKENIAQYIREGEKHDSIIEVIVCEIAGACTSEKFEIPPAPTR</sequence>
<dbReference type="Proteomes" id="UP000175679">
    <property type="component" value="Unassembled WGS sequence"/>
</dbReference>
<name>A0A1E7QKC1_WOLPI</name>
<protein>
    <submittedName>
        <fullName evidence="2">Uncharacterized protein</fullName>
    </submittedName>
</protein>